<keyword evidence="7 16" id="KW-0963">Cytoplasm</keyword>
<organism evidence="17 18">
    <name type="scientific">Anoxybacillus andreesenii</name>
    <dbReference type="NCBI Taxonomy" id="1325932"/>
    <lineage>
        <taxon>Bacteria</taxon>
        <taxon>Bacillati</taxon>
        <taxon>Bacillota</taxon>
        <taxon>Bacilli</taxon>
        <taxon>Bacillales</taxon>
        <taxon>Anoxybacillaceae</taxon>
        <taxon>Anoxybacillus</taxon>
    </lineage>
</organism>
<dbReference type="Proteomes" id="UP001231362">
    <property type="component" value="Unassembled WGS sequence"/>
</dbReference>
<evidence type="ECO:0000256" key="2">
    <source>
        <dbReference type="ARBA" id="ARBA00001958"/>
    </source>
</evidence>
<keyword evidence="11 16" id="KW-0067">ATP-binding</keyword>
<evidence type="ECO:0000313" key="18">
    <source>
        <dbReference type="Proteomes" id="UP001231362"/>
    </source>
</evidence>
<keyword evidence="16" id="KW-0479">Metal-binding</keyword>
<comment type="similarity">
    <text evidence="14 16">Belongs to the type III pantothenate kinase family.</text>
</comment>
<comment type="subunit">
    <text evidence="5 16">Homodimer.</text>
</comment>
<evidence type="ECO:0000256" key="5">
    <source>
        <dbReference type="ARBA" id="ARBA00011738"/>
    </source>
</evidence>
<feature type="binding site" evidence="16">
    <location>
        <begin position="6"/>
        <end position="13"/>
    </location>
    <ligand>
        <name>ATP</name>
        <dbReference type="ChEBI" id="CHEBI:30616"/>
    </ligand>
</feature>
<reference evidence="17 18" key="1">
    <citation type="submission" date="2023-07" db="EMBL/GenBank/DDBJ databases">
        <title>Genomic Encyclopedia of Type Strains, Phase IV (KMG-IV): sequencing the most valuable type-strain genomes for metagenomic binning, comparative biology and taxonomic classification.</title>
        <authorList>
            <person name="Goeker M."/>
        </authorList>
    </citation>
    <scope>NUCLEOTIDE SEQUENCE [LARGE SCALE GENOMIC DNA]</scope>
    <source>
        <strain evidence="17 18">DSM 23948</strain>
    </source>
</reference>
<dbReference type="NCBIfam" id="NF009847">
    <property type="entry name" value="PRK13318.1-5"/>
    <property type="match status" value="1"/>
</dbReference>
<evidence type="ECO:0000256" key="11">
    <source>
        <dbReference type="ARBA" id="ARBA00022840"/>
    </source>
</evidence>
<dbReference type="CDD" id="cd24015">
    <property type="entry name" value="ASKHA_NBD_PanK-III"/>
    <property type="match status" value="1"/>
</dbReference>
<comment type="pathway">
    <text evidence="4 16">Cofactor biosynthesis; coenzyme A biosynthesis; CoA from (R)-pantothenate: step 1/5.</text>
</comment>
<name>A0ABT9V9R3_9BACL</name>
<evidence type="ECO:0000256" key="9">
    <source>
        <dbReference type="ARBA" id="ARBA00022741"/>
    </source>
</evidence>
<keyword evidence="9 16" id="KW-0547">Nucleotide-binding</keyword>
<keyword evidence="13 16" id="KW-0173">Coenzyme A biosynthesis</keyword>
<evidence type="ECO:0000256" key="13">
    <source>
        <dbReference type="ARBA" id="ARBA00022993"/>
    </source>
</evidence>
<feature type="binding site" evidence="16">
    <location>
        <begin position="107"/>
        <end position="110"/>
    </location>
    <ligand>
        <name>substrate</name>
    </ligand>
</feature>
<keyword evidence="10 16" id="KW-0418">Kinase</keyword>
<sequence>MIFVFDVGNTNMVLGVYDKDELKYHWRIETNRNKTEDEYGIVIKSLFEHVGLSLSQIKGIIISSVVPPIMLALERMCQRYFNLKPLIVGPGIKTGLDIKYENPREVGADRIVNAVAAIHEYGSPLIIVDFGTATTYCYINEHKQYMGGAIAPGIYISTEALYSKAAKLPRIEIAPPEGVVGKNTVAAMQAGILYGYVGQVEEIVKRMKRQSKEKPMVVATGGLSSLIAKEATVIDIVDPFLTLKGLQLIYKRNMDTLKK</sequence>
<evidence type="ECO:0000256" key="16">
    <source>
        <dbReference type="HAMAP-Rule" id="MF_01274"/>
    </source>
</evidence>
<dbReference type="EC" id="2.7.1.33" evidence="6 16"/>
<keyword evidence="12 16" id="KW-0630">Potassium</keyword>
<dbReference type="NCBIfam" id="NF009855">
    <property type="entry name" value="PRK13321.1"/>
    <property type="match status" value="1"/>
</dbReference>
<evidence type="ECO:0000256" key="12">
    <source>
        <dbReference type="ARBA" id="ARBA00022958"/>
    </source>
</evidence>
<comment type="cofactor">
    <cofactor evidence="16">
        <name>NH4(+)</name>
        <dbReference type="ChEBI" id="CHEBI:28938"/>
    </cofactor>
    <cofactor evidence="16">
        <name>K(+)</name>
        <dbReference type="ChEBI" id="CHEBI:29103"/>
    </cofactor>
    <text evidence="16">A monovalent cation. Ammonium or potassium.</text>
</comment>
<comment type="catalytic activity">
    <reaction evidence="1 16">
        <text>(R)-pantothenate + ATP = (R)-4'-phosphopantothenate + ADP + H(+)</text>
        <dbReference type="Rhea" id="RHEA:16373"/>
        <dbReference type="ChEBI" id="CHEBI:10986"/>
        <dbReference type="ChEBI" id="CHEBI:15378"/>
        <dbReference type="ChEBI" id="CHEBI:29032"/>
        <dbReference type="ChEBI" id="CHEBI:30616"/>
        <dbReference type="ChEBI" id="CHEBI:456216"/>
        <dbReference type="EC" id="2.7.1.33"/>
    </reaction>
</comment>
<dbReference type="Pfam" id="PF03309">
    <property type="entry name" value="Pan_kinase"/>
    <property type="match status" value="1"/>
</dbReference>
<evidence type="ECO:0000313" key="17">
    <source>
        <dbReference type="EMBL" id="MDQ0157701.1"/>
    </source>
</evidence>
<dbReference type="PANTHER" id="PTHR34265:SF1">
    <property type="entry name" value="TYPE III PANTOTHENATE KINASE"/>
    <property type="match status" value="1"/>
</dbReference>
<evidence type="ECO:0000256" key="15">
    <source>
        <dbReference type="ARBA" id="ARBA00040883"/>
    </source>
</evidence>
<dbReference type="HAMAP" id="MF_01274">
    <property type="entry name" value="Pantothen_kinase_3"/>
    <property type="match status" value="1"/>
</dbReference>
<evidence type="ECO:0000256" key="14">
    <source>
        <dbReference type="ARBA" id="ARBA00038036"/>
    </source>
</evidence>
<evidence type="ECO:0000256" key="6">
    <source>
        <dbReference type="ARBA" id="ARBA00012102"/>
    </source>
</evidence>
<proteinExistence type="inferred from homology"/>
<dbReference type="SUPFAM" id="SSF53067">
    <property type="entry name" value="Actin-like ATPase domain"/>
    <property type="match status" value="2"/>
</dbReference>
<feature type="binding site" evidence="16">
    <location>
        <position position="132"/>
    </location>
    <ligand>
        <name>ATP</name>
        <dbReference type="ChEBI" id="CHEBI:30616"/>
    </ligand>
</feature>
<keyword evidence="8 16" id="KW-0808">Transferase</keyword>
<feature type="binding site" evidence="16">
    <location>
        <position position="129"/>
    </location>
    <ligand>
        <name>K(+)</name>
        <dbReference type="ChEBI" id="CHEBI:29103"/>
    </ligand>
</feature>
<keyword evidence="18" id="KW-1185">Reference proteome</keyword>
<dbReference type="GO" id="GO:0004594">
    <property type="term" value="F:pantothenate kinase activity"/>
    <property type="evidence" value="ECO:0007669"/>
    <property type="project" value="UniProtKB-EC"/>
</dbReference>
<evidence type="ECO:0000256" key="10">
    <source>
        <dbReference type="ARBA" id="ARBA00022777"/>
    </source>
</evidence>
<protein>
    <recommendedName>
        <fullName evidence="15 16">Type III pantothenate kinase</fullName>
        <ecNumber evidence="6 16">2.7.1.33</ecNumber>
    </recommendedName>
    <alternativeName>
        <fullName evidence="16">PanK-III</fullName>
    </alternativeName>
    <alternativeName>
        <fullName evidence="16">Pantothenic acid kinase</fullName>
    </alternativeName>
</protein>
<comment type="cofactor">
    <cofactor evidence="2">
        <name>K(+)</name>
        <dbReference type="ChEBI" id="CHEBI:29103"/>
    </cofactor>
</comment>
<dbReference type="Gene3D" id="3.30.420.40">
    <property type="match status" value="2"/>
</dbReference>
<evidence type="ECO:0000256" key="4">
    <source>
        <dbReference type="ARBA" id="ARBA00005225"/>
    </source>
</evidence>
<dbReference type="InterPro" id="IPR004619">
    <property type="entry name" value="Type_III_PanK"/>
</dbReference>
<dbReference type="NCBIfam" id="TIGR00671">
    <property type="entry name" value="baf"/>
    <property type="match status" value="1"/>
</dbReference>
<comment type="caution">
    <text evidence="17">The sequence shown here is derived from an EMBL/GenBank/DDBJ whole genome shotgun (WGS) entry which is preliminary data.</text>
</comment>
<dbReference type="InterPro" id="IPR043129">
    <property type="entry name" value="ATPase_NBD"/>
</dbReference>
<dbReference type="NCBIfam" id="NF009848">
    <property type="entry name" value="PRK13318.1-6"/>
    <property type="match status" value="1"/>
</dbReference>
<accession>A0ABT9V9R3</accession>
<feature type="binding site" evidence="16">
    <location>
        <position position="184"/>
    </location>
    <ligand>
        <name>substrate</name>
    </ligand>
</feature>
<dbReference type="RefSeq" id="WP_307152150.1">
    <property type="nucleotide sequence ID" value="NZ_JAUSTU010000035.1"/>
</dbReference>
<comment type="function">
    <text evidence="16">Catalyzes the phosphorylation of pantothenate (Pan), the first step in CoA biosynthesis.</text>
</comment>
<dbReference type="EMBL" id="JAUSTU010000035">
    <property type="protein sequence ID" value="MDQ0157701.1"/>
    <property type="molecule type" value="Genomic_DNA"/>
</dbReference>
<evidence type="ECO:0000256" key="7">
    <source>
        <dbReference type="ARBA" id="ARBA00022490"/>
    </source>
</evidence>
<comment type="subcellular location">
    <subcellularLocation>
        <location evidence="3 16">Cytoplasm</location>
    </subcellularLocation>
</comment>
<dbReference type="PANTHER" id="PTHR34265">
    <property type="entry name" value="TYPE III PANTOTHENATE KINASE"/>
    <property type="match status" value="1"/>
</dbReference>
<feature type="binding site" evidence="16">
    <location>
        <position position="100"/>
    </location>
    <ligand>
        <name>substrate</name>
    </ligand>
</feature>
<evidence type="ECO:0000256" key="1">
    <source>
        <dbReference type="ARBA" id="ARBA00001206"/>
    </source>
</evidence>
<feature type="active site" description="Proton acceptor" evidence="16">
    <location>
        <position position="109"/>
    </location>
</feature>
<dbReference type="NCBIfam" id="NF009843">
    <property type="entry name" value="PRK13318.1-1"/>
    <property type="match status" value="1"/>
</dbReference>
<evidence type="ECO:0000256" key="3">
    <source>
        <dbReference type="ARBA" id="ARBA00004496"/>
    </source>
</evidence>
<evidence type="ECO:0000256" key="8">
    <source>
        <dbReference type="ARBA" id="ARBA00022679"/>
    </source>
</evidence>
<gene>
    <name evidence="16" type="primary">coaX</name>
    <name evidence="17" type="ORF">J2S07_004048</name>
</gene>